<feature type="transmembrane region" description="Helical" evidence="1">
    <location>
        <begin position="202"/>
        <end position="221"/>
    </location>
</feature>
<keyword evidence="1" id="KW-0812">Transmembrane</keyword>
<feature type="transmembrane region" description="Helical" evidence="1">
    <location>
        <begin position="151"/>
        <end position="171"/>
    </location>
</feature>
<proteinExistence type="predicted"/>
<sequence>MNEAAKKEFCEKYEDSAHCIGRVGLTVGILLLLAAPLAMGWVLGTGPNWKAFCKGFAQVAVIYWTSGVMEFLVYAPMLGSGASYLTFITGNIINLKLPCAVNAREICGTEVGTPENNIISTLSVAVSSLVTILVLAVGVLCLVPLRPVLESPILAPAFNTVIPALFGALAFKYFYKNLKIAVIPLILMSTLFVLIPSLIANVSLLILLSGAMAIGSAYWLFKKGKLD</sequence>
<feature type="transmembrane region" description="Helical" evidence="1">
    <location>
        <begin position="122"/>
        <end position="145"/>
    </location>
</feature>
<feature type="transmembrane region" description="Helical" evidence="1">
    <location>
        <begin position="178"/>
        <end position="196"/>
    </location>
</feature>
<keyword evidence="1" id="KW-0472">Membrane</keyword>
<comment type="caution">
    <text evidence="2">The sequence shown here is derived from an EMBL/GenBank/DDBJ whole genome shotgun (WGS) entry which is preliminary data.</text>
</comment>
<name>J9CQG6_9ZZZZ</name>
<dbReference type="AlphaFoldDB" id="J9CQG6"/>
<reference evidence="2" key="1">
    <citation type="journal article" date="2012" name="PLoS ONE">
        <title>Gene sets for utilization of primary and secondary nutrition supplies in the distal gut of endangered iberian lynx.</title>
        <authorList>
            <person name="Alcaide M."/>
            <person name="Messina E."/>
            <person name="Richter M."/>
            <person name="Bargiela R."/>
            <person name="Peplies J."/>
            <person name="Huws S.A."/>
            <person name="Newbold C.J."/>
            <person name="Golyshin P.N."/>
            <person name="Simon M.A."/>
            <person name="Lopez G."/>
            <person name="Yakimov M.M."/>
            <person name="Ferrer M."/>
        </authorList>
    </citation>
    <scope>NUCLEOTIDE SEQUENCE</scope>
</reference>
<gene>
    <name evidence="2" type="ORF">EVA_09514</name>
</gene>
<organism evidence="2">
    <name type="scientific">gut metagenome</name>
    <dbReference type="NCBI Taxonomy" id="749906"/>
    <lineage>
        <taxon>unclassified sequences</taxon>
        <taxon>metagenomes</taxon>
        <taxon>organismal metagenomes</taxon>
    </lineage>
</organism>
<protein>
    <submittedName>
        <fullName evidence="2">Uncharacterized protein</fullName>
    </submittedName>
</protein>
<evidence type="ECO:0000256" key="1">
    <source>
        <dbReference type="SAM" id="Phobius"/>
    </source>
</evidence>
<keyword evidence="1" id="KW-1133">Transmembrane helix</keyword>
<feature type="transmembrane region" description="Helical" evidence="1">
    <location>
        <begin position="20"/>
        <end position="43"/>
    </location>
</feature>
<accession>J9CQG6</accession>
<dbReference type="EMBL" id="AMCI01002565">
    <property type="protein sequence ID" value="EJX02381.1"/>
    <property type="molecule type" value="Genomic_DNA"/>
</dbReference>
<evidence type="ECO:0000313" key="2">
    <source>
        <dbReference type="EMBL" id="EJX02381.1"/>
    </source>
</evidence>